<sequence length="79" mass="8620">MFFTNAKLLISKMKFLLIKSTRTTTCTVKMRKKDVSSSVSSDVVMVGAVTTALGASTFLVHEQGLTLSSDVEYKKSNPN</sequence>
<name>A0ACB9DC95_9ASTR</name>
<organism evidence="1 2">
    <name type="scientific">Smallanthus sonchifolius</name>
    <dbReference type="NCBI Taxonomy" id="185202"/>
    <lineage>
        <taxon>Eukaryota</taxon>
        <taxon>Viridiplantae</taxon>
        <taxon>Streptophyta</taxon>
        <taxon>Embryophyta</taxon>
        <taxon>Tracheophyta</taxon>
        <taxon>Spermatophyta</taxon>
        <taxon>Magnoliopsida</taxon>
        <taxon>eudicotyledons</taxon>
        <taxon>Gunneridae</taxon>
        <taxon>Pentapetalae</taxon>
        <taxon>asterids</taxon>
        <taxon>campanulids</taxon>
        <taxon>Asterales</taxon>
        <taxon>Asteraceae</taxon>
        <taxon>Asteroideae</taxon>
        <taxon>Heliantheae alliance</taxon>
        <taxon>Millerieae</taxon>
        <taxon>Smallanthus</taxon>
    </lineage>
</organism>
<reference evidence="1 2" key="2">
    <citation type="journal article" date="2022" name="Mol. Ecol. Resour.">
        <title>The genomes of chicory, endive, great burdock and yacon provide insights into Asteraceae paleo-polyploidization history and plant inulin production.</title>
        <authorList>
            <person name="Fan W."/>
            <person name="Wang S."/>
            <person name="Wang H."/>
            <person name="Wang A."/>
            <person name="Jiang F."/>
            <person name="Liu H."/>
            <person name="Zhao H."/>
            <person name="Xu D."/>
            <person name="Zhang Y."/>
        </authorList>
    </citation>
    <scope>NUCLEOTIDE SEQUENCE [LARGE SCALE GENOMIC DNA]</scope>
    <source>
        <strain evidence="2">cv. Yunnan</strain>
        <tissue evidence="1">Leaves</tissue>
    </source>
</reference>
<keyword evidence="2" id="KW-1185">Reference proteome</keyword>
<gene>
    <name evidence="1" type="ORF">L1987_57163</name>
</gene>
<accession>A0ACB9DC95</accession>
<comment type="caution">
    <text evidence="1">The sequence shown here is derived from an EMBL/GenBank/DDBJ whole genome shotgun (WGS) entry which is preliminary data.</text>
</comment>
<dbReference type="Proteomes" id="UP001056120">
    <property type="component" value="Linkage Group LG19"/>
</dbReference>
<evidence type="ECO:0000313" key="1">
    <source>
        <dbReference type="EMBL" id="KAI3744088.1"/>
    </source>
</evidence>
<evidence type="ECO:0000313" key="2">
    <source>
        <dbReference type="Proteomes" id="UP001056120"/>
    </source>
</evidence>
<protein>
    <submittedName>
        <fullName evidence="1">Uncharacterized protein</fullName>
    </submittedName>
</protein>
<dbReference type="EMBL" id="CM042036">
    <property type="protein sequence ID" value="KAI3744088.1"/>
    <property type="molecule type" value="Genomic_DNA"/>
</dbReference>
<reference evidence="2" key="1">
    <citation type="journal article" date="2022" name="Mol. Ecol. Resour.">
        <title>The genomes of chicory, endive, great burdock and yacon provide insights into Asteraceae palaeo-polyploidization history and plant inulin production.</title>
        <authorList>
            <person name="Fan W."/>
            <person name="Wang S."/>
            <person name="Wang H."/>
            <person name="Wang A."/>
            <person name="Jiang F."/>
            <person name="Liu H."/>
            <person name="Zhao H."/>
            <person name="Xu D."/>
            <person name="Zhang Y."/>
        </authorList>
    </citation>
    <scope>NUCLEOTIDE SEQUENCE [LARGE SCALE GENOMIC DNA]</scope>
    <source>
        <strain evidence="2">cv. Yunnan</strain>
    </source>
</reference>
<proteinExistence type="predicted"/>